<name>A0A1C4G0V6_9ENTR</name>
<feature type="signal peptide" evidence="1">
    <location>
        <begin position="1"/>
        <end position="20"/>
    </location>
</feature>
<dbReference type="PANTHER" id="PTHR35191">
    <property type="entry name" value="PROPHAGE SIDE TAIL FIBER PROTEIN HOMOLOG STFQ-RELATED"/>
    <property type="match status" value="1"/>
</dbReference>
<evidence type="ECO:0000259" key="2">
    <source>
        <dbReference type="Pfam" id="PF12571"/>
    </source>
</evidence>
<keyword evidence="5" id="KW-1185">Reference proteome</keyword>
<evidence type="ECO:0000313" key="5">
    <source>
        <dbReference type="Proteomes" id="UP000198515"/>
    </source>
</evidence>
<feature type="domain" description="Phage tail fibre protein N-terminal" evidence="2">
    <location>
        <begin position="1"/>
        <end position="150"/>
    </location>
</feature>
<dbReference type="RefSeq" id="WP_090137611.1">
    <property type="nucleotide sequence ID" value="NZ_FMBC01000048.1"/>
</dbReference>
<dbReference type="InterPro" id="IPR051934">
    <property type="entry name" value="Phage_Tail_Fiber_Structural"/>
</dbReference>
<dbReference type="InterPro" id="IPR054075">
    <property type="entry name" value="Gp53-like_C"/>
</dbReference>
<feature type="chain" id="PRO_5008692230" evidence="1">
    <location>
        <begin position="21"/>
        <end position="421"/>
    </location>
</feature>
<evidence type="ECO:0000259" key="3">
    <source>
        <dbReference type="Pfam" id="PF21882"/>
    </source>
</evidence>
<reference evidence="5" key="1">
    <citation type="submission" date="2016-08" db="EMBL/GenBank/DDBJ databases">
        <authorList>
            <person name="Varghese N."/>
            <person name="Submissions Spin"/>
        </authorList>
    </citation>
    <scope>NUCLEOTIDE SEQUENCE [LARGE SCALE GENOMIC DNA]</scope>
    <source>
        <strain evidence="5">REICA_142</strain>
    </source>
</reference>
<dbReference type="AlphaFoldDB" id="A0A1C4G0V6"/>
<feature type="domain" description="Putative tail fiber protein gp53-like C-terminal" evidence="3">
    <location>
        <begin position="352"/>
        <end position="401"/>
    </location>
</feature>
<dbReference type="Gene3D" id="2.60.40.3940">
    <property type="match status" value="1"/>
</dbReference>
<gene>
    <name evidence="4" type="ORF">GA0061070_104835</name>
</gene>
<dbReference type="PANTHER" id="PTHR35191:SF1">
    <property type="entry name" value="PROPHAGE SIDE TAIL FIBER PROTEIN HOMOLOG STFQ-RELATED"/>
    <property type="match status" value="1"/>
</dbReference>
<dbReference type="InterPro" id="IPR022225">
    <property type="entry name" value="Phage_tail_fibre_N"/>
</dbReference>
<evidence type="ECO:0000313" key="4">
    <source>
        <dbReference type="EMBL" id="SCC61828.1"/>
    </source>
</evidence>
<protein>
    <submittedName>
        <fullName evidence="4">Phage tail-collar fibre protein</fullName>
    </submittedName>
</protein>
<organism evidence="4 5">
    <name type="scientific">Kosakonia oryziphila</name>
    <dbReference type="NCBI Taxonomy" id="1005667"/>
    <lineage>
        <taxon>Bacteria</taxon>
        <taxon>Pseudomonadati</taxon>
        <taxon>Pseudomonadota</taxon>
        <taxon>Gammaproteobacteria</taxon>
        <taxon>Enterobacterales</taxon>
        <taxon>Enterobacteriaceae</taxon>
        <taxon>Kosakonia</taxon>
    </lineage>
</organism>
<accession>A0A1C4G0V6</accession>
<dbReference type="Pfam" id="PF21882">
    <property type="entry name" value="Gp53-like_C"/>
    <property type="match status" value="1"/>
</dbReference>
<dbReference type="Proteomes" id="UP000198515">
    <property type="component" value="Unassembled WGS sequence"/>
</dbReference>
<dbReference type="EMBL" id="FMBC01000048">
    <property type="protein sequence ID" value="SCC61828.1"/>
    <property type="molecule type" value="Genomic_DNA"/>
</dbReference>
<dbReference type="Pfam" id="PF12571">
    <property type="entry name" value="Phage_tail_fib"/>
    <property type="match status" value="1"/>
</dbReference>
<keyword evidence="1" id="KW-0732">Signal</keyword>
<proteinExistence type="predicted"/>
<dbReference type="OrthoDB" id="9810174at2"/>
<evidence type="ECO:0000256" key="1">
    <source>
        <dbReference type="SAM" id="SignalP"/>
    </source>
</evidence>
<sequence length="421" mass="43397">MTAKYFAILTNQGAARLANAAALGTTLNITQMAVGDANGVLPTPDPAQTALINQKRIAALNMLSIDPNNSSQIIAEQVIPENEGGYWIREIGLYDDSGVLVAVANCPETYKPLLQEGSGRTQTIRMVLIVSSTSAVTLKIDPAVVLATRQYVDNKVIEVKAYADNLLSQHIAASNPHTQYAPIASPTFTGTPVAPTQVKADNSTKLATTAHVKSVVADYAPLASPAMTGVPTAPTAAQSVNNTQLATTAFVKAAIAALVASSPATLDTLNELAAALGNDPNFATTMTNALAGKQPLDNTLTALSGKSVAALLEYLGLSDIATAGVAMGSLGGQSSNGYWKFPGVINGVRQTLIVQWYTASATQAGAITVNFPIPFPNAFLADANMAGGSGTALVNGGTVSKTSRQLYCNVAMSVAVITVGY</sequence>